<reference evidence="3" key="2">
    <citation type="submission" date="2023-04" db="EMBL/GenBank/DDBJ databases">
        <authorList>
            <person name="Bruccoleri R.E."/>
            <person name="Oakeley E.J."/>
            <person name="Faust A.-M."/>
            <person name="Dessus-Babus S."/>
            <person name="Altorfer M."/>
            <person name="Burckhardt D."/>
            <person name="Oertli M."/>
            <person name="Naumann U."/>
            <person name="Petersen F."/>
            <person name="Wong J."/>
        </authorList>
    </citation>
    <scope>NUCLEOTIDE SEQUENCE</scope>
    <source>
        <strain evidence="3">GSM-AAB239-AS_SAM_17_03QT</strain>
        <tissue evidence="3">Leaf</tissue>
    </source>
</reference>
<dbReference type="InterPro" id="IPR043017">
    <property type="entry name" value="WIYLD_dom_sf"/>
</dbReference>
<dbReference type="Gene3D" id="1.10.8.850">
    <property type="entry name" value="Histone-lysine N methyltransferase , C-terminal domain-like"/>
    <property type="match status" value="1"/>
</dbReference>
<gene>
    <name evidence="3" type="ORF">M6B38_164270</name>
</gene>
<keyword evidence="4" id="KW-1185">Reference proteome</keyword>
<proteinExistence type="predicted"/>
<evidence type="ECO:0000313" key="4">
    <source>
        <dbReference type="Proteomes" id="UP001140949"/>
    </source>
</evidence>
<dbReference type="Proteomes" id="UP001140949">
    <property type="component" value="Unassembled WGS sequence"/>
</dbReference>
<name>A0AAX6EZA4_IRIPA</name>
<dbReference type="InterPro" id="IPR018848">
    <property type="entry name" value="WIYLD_domain"/>
</dbReference>
<accession>A0AAX6EZA4</accession>
<sequence length="259" mass="28392">MPPRRPRKTGGQQRIDAAYDALLPLGFSKQQVKQTIGRLLKDVYGGNEGWYFIEDAGYKLVIDTILEEQEEEKEREKDTGGDSMAVETIGQVVEAGQDVLIGPPSAENLAVTAGEVEKQCIADSEASPSILQLPCQQPTHVLASPYASPSTFQQPCQQSTRALVSPCASPSTLEQPRQQPTHALVSPYSSSSTFKQPSQQPGQPAMRRLPCYGWISESESEGEEGLPDDAPELAQEENTETSCRKRTRQIGWDVKPICM</sequence>
<reference evidence="3" key="1">
    <citation type="journal article" date="2023" name="GigaByte">
        <title>Genome assembly of the bearded iris, Iris pallida Lam.</title>
        <authorList>
            <person name="Bruccoleri R.E."/>
            <person name="Oakeley E.J."/>
            <person name="Faust A.M.E."/>
            <person name="Altorfer M."/>
            <person name="Dessus-Babus S."/>
            <person name="Burckhardt D."/>
            <person name="Oertli M."/>
            <person name="Naumann U."/>
            <person name="Petersen F."/>
            <person name="Wong J."/>
        </authorList>
    </citation>
    <scope>NUCLEOTIDE SEQUENCE</scope>
    <source>
        <strain evidence="3">GSM-AAB239-AS_SAM_17_03QT</strain>
    </source>
</reference>
<dbReference type="PANTHER" id="PTHR34271">
    <property type="entry name" value="NUCLEOLAR HISTONE METHYLTRANSFERASE-RELATED PROTEIN"/>
    <property type="match status" value="1"/>
</dbReference>
<dbReference type="AlphaFoldDB" id="A0AAX6EZA4"/>
<protein>
    <submittedName>
        <fullName evidence="3">Inactive histone-lysine N-methyltransferase SUVR1</fullName>
    </submittedName>
</protein>
<comment type="caution">
    <text evidence="3">The sequence shown here is derived from an EMBL/GenBank/DDBJ whole genome shotgun (WGS) entry which is preliminary data.</text>
</comment>
<evidence type="ECO:0000259" key="2">
    <source>
        <dbReference type="Pfam" id="PF10440"/>
    </source>
</evidence>
<evidence type="ECO:0000256" key="1">
    <source>
        <dbReference type="SAM" id="MobiDB-lite"/>
    </source>
</evidence>
<feature type="compositionally biased region" description="Acidic residues" evidence="1">
    <location>
        <begin position="218"/>
        <end position="239"/>
    </location>
</feature>
<feature type="region of interest" description="Disordered" evidence="1">
    <location>
        <begin position="167"/>
        <end position="246"/>
    </location>
</feature>
<feature type="compositionally biased region" description="Polar residues" evidence="1">
    <location>
        <begin position="167"/>
        <end position="202"/>
    </location>
</feature>
<dbReference type="PANTHER" id="PTHR34271:SF1">
    <property type="entry name" value="NUCLEOLAR HISTONE METHYLTRANSFERASE-RELATED PROTEIN"/>
    <property type="match status" value="1"/>
</dbReference>
<dbReference type="EMBL" id="JANAVB010033217">
    <property type="protein sequence ID" value="KAJ6809055.1"/>
    <property type="molecule type" value="Genomic_DNA"/>
</dbReference>
<evidence type="ECO:0000313" key="3">
    <source>
        <dbReference type="EMBL" id="KAJ6809055.1"/>
    </source>
</evidence>
<organism evidence="3 4">
    <name type="scientific">Iris pallida</name>
    <name type="common">Sweet iris</name>
    <dbReference type="NCBI Taxonomy" id="29817"/>
    <lineage>
        <taxon>Eukaryota</taxon>
        <taxon>Viridiplantae</taxon>
        <taxon>Streptophyta</taxon>
        <taxon>Embryophyta</taxon>
        <taxon>Tracheophyta</taxon>
        <taxon>Spermatophyta</taxon>
        <taxon>Magnoliopsida</taxon>
        <taxon>Liliopsida</taxon>
        <taxon>Asparagales</taxon>
        <taxon>Iridaceae</taxon>
        <taxon>Iridoideae</taxon>
        <taxon>Irideae</taxon>
        <taxon>Iris</taxon>
    </lineage>
</organism>
<dbReference type="Pfam" id="PF10440">
    <property type="entry name" value="WIYLD"/>
    <property type="match status" value="1"/>
</dbReference>
<feature type="domain" description="WIYLD" evidence="2">
    <location>
        <begin position="11"/>
        <end position="71"/>
    </location>
</feature>